<dbReference type="PANTHER" id="PTHR43877">
    <property type="entry name" value="AMINOALKYLPHOSPHONATE N-ACETYLTRANSFERASE-RELATED-RELATED"/>
    <property type="match status" value="1"/>
</dbReference>
<dbReference type="Gene3D" id="3.40.630.30">
    <property type="match status" value="1"/>
</dbReference>
<reference evidence="4 5" key="1">
    <citation type="submission" date="2017-06" db="EMBL/GenBank/DDBJ databases">
        <title>Genome Sequencing of the methanotroph Methylovulum psychrotolerants str. HV10-M2 isolated from a high-altitude environment.</title>
        <authorList>
            <person name="Mateos-Rivera A."/>
        </authorList>
    </citation>
    <scope>NUCLEOTIDE SEQUENCE [LARGE SCALE GENOMIC DNA]</scope>
    <source>
        <strain evidence="4 5">HV10_M2</strain>
    </source>
</reference>
<dbReference type="InterPro" id="IPR000182">
    <property type="entry name" value="GNAT_dom"/>
</dbReference>
<dbReference type="InterPro" id="IPR050832">
    <property type="entry name" value="Bact_Acetyltransf"/>
</dbReference>
<dbReference type="OrthoDB" id="119501at2"/>
<evidence type="ECO:0000313" key="5">
    <source>
        <dbReference type="Proteomes" id="UP000197019"/>
    </source>
</evidence>
<evidence type="ECO:0000256" key="1">
    <source>
        <dbReference type="ARBA" id="ARBA00022679"/>
    </source>
</evidence>
<dbReference type="GO" id="GO:0016747">
    <property type="term" value="F:acyltransferase activity, transferring groups other than amino-acyl groups"/>
    <property type="evidence" value="ECO:0007669"/>
    <property type="project" value="InterPro"/>
</dbReference>
<evidence type="ECO:0000313" key="4">
    <source>
        <dbReference type="EMBL" id="ASF47528.1"/>
    </source>
</evidence>
<feature type="domain" description="N-acetyltransferase" evidence="3">
    <location>
        <begin position="6"/>
        <end position="165"/>
    </location>
</feature>
<dbReference type="SUPFAM" id="SSF55729">
    <property type="entry name" value="Acyl-CoA N-acyltransferases (Nat)"/>
    <property type="match status" value="1"/>
</dbReference>
<accession>A0A1Z4C1V5</accession>
<dbReference type="RefSeq" id="WP_088620400.1">
    <property type="nucleotide sequence ID" value="NZ_CP022129.1"/>
</dbReference>
<organism evidence="4 5">
    <name type="scientific">Methylovulum psychrotolerans</name>
    <dbReference type="NCBI Taxonomy" id="1704499"/>
    <lineage>
        <taxon>Bacteria</taxon>
        <taxon>Pseudomonadati</taxon>
        <taxon>Pseudomonadota</taxon>
        <taxon>Gammaproteobacteria</taxon>
        <taxon>Methylococcales</taxon>
        <taxon>Methylococcaceae</taxon>
        <taxon>Methylovulum</taxon>
    </lineage>
</organism>
<evidence type="ECO:0000259" key="3">
    <source>
        <dbReference type="PROSITE" id="PS51186"/>
    </source>
</evidence>
<proteinExistence type="predicted"/>
<sequence>MKKDLTAFRTGLPDDVGAIVQLVNCAYRPEAGAGGWTHESDWVAGARVNAQQVLEMLCKPCSVVALGLIGTEIVACVHIEKHGDDAHIGMLAVQPHRQGTGLGKQMLAYAEQSVGAMLGCGKAVMAVLSPRPELTAFYLRRGYRHSGIAIDYPCTAGVGLPKQAGLTLAVLEKRLTIPAGI</sequence>
<keyword evidence="1 4" id="KW-0808">Transferase</keyword>
<dbReference type="CDD" id="cd04301">
    <property type="entry name" value="NAT_SF"/>
    <property type="match status" value="1"/>
</dbReference>
<keyword evidence="5" id="KW-1185">Reference proteome</keyword>
<dbReference type="EMBL" id="CP022129">
    <property type="protein sequence ID" value="ASF47528.1"/>
    <property type="molecule type" value="Genomic_DNA"/>
</dbReference>
<name>A0A1Z4C1V5_9GAMM</name>
<dbReference type="PROSITE" id="PS51186">
    <property type="entry name" value="GNAT"/>
    <property type="match status" value="1"/>
</dbReference>
<dbReference type="KEGG" id="mpsy:CEK71_16470"/>
<dbReference type="Proteomes" id="UP000197019">
    <property type="component" value="Chromosome"/>
</dbReference>
<dbReference type="PANTHER" id="PTHR43877:SF2">
    <property type="entry name" value="AMINOALKYLPHOSPHONATE N-ACETYLTRANSFERASE-RELATED"/>
    <property type="match status" value="1"/>
</dbReference>
<keyword evidence="2" id="KW-0012">Acyltransferase</keyword>
<dbReference type="Pfam" id="PF00583">
    <property type="entry name" value="Acetyltransf_1"/>
    <property type="match status" value="1"/>
</dbReference>
<evidence type="ECO:0000256" key="2">
    <source>
        <dbReference type="ARBA" id="ARBA00023315"/>
    </source>
</evidence>
<dbReference type="AlphaFoldDB" id="A0A1Z4C1V5"/>
<protein>
    <submittedName>
        <fullName evidence="4">GNAT family N-acetyltransferase</fullName>
    </submittedName>
</protein>
<gene>
    <name evidence="4" type="ORF">CEK71_16470</name>
</gene>
<dbReference type="InterPro" id="IPR016181">
    <property type="entry name" value="Acyl_CoA_acyltransferase"/>
</dbReference>